<evidence type="ECO:0000259" key="6">
    <source>
        <dbReference type="PROSITE" id="PS51770"/>
    </source>
</evidence>
<dbReference type="GeneTree" id="ENSGT00390000005330"/>
<keyword evidence="4" id="KW-0378">Hydrolase</keyword>
<proteinExistence type="inferred from homology"/>
<dbReference type="GO" id="GO:0005739">
    <property type="term" value="C:mitochondrion"/>
    <property type="evidence" value="ECO:0007669"/>
    <property type="project" value="TreeGrafter"/>
</dbReference>
<evidence type="ECO:0000256" key="1">
    <source>
        <dbReference type="ARBA" id="ARBA00010458"/>
    </source>
</evidence>
<protein>
    <submittedName>
        <fullName evidence="7">Acyl-CoA thioesterase 9</fullName>
    </submittedName>
</protein>
<dbReference type="GO" id="GO:0052689">
    <property type="term" value="F:carboxylic ester hydrolase activity"/>
    <property type="evidence" value="ECO:0007669"/>
    <property type="project" value="UniProtKB-KW"/>
</dbReference>
<dbReference type="CDD" id="cd03442">
    <property type="entry name" value="BFIT_BACH"/>
    <property type="match status" value="2"/>
</dbReference>
<keyword evidence="2" id="KW-0719">Serine esterase</keyword>
<dbReference type="FunFam" id="3.10.129.10:FF:000012">
    <property type="entry name" value="Acyl-coenzyme A thioesterase 9, mitochondrial"/>
    <property type="match status" value="1"/>
</dbReference>
<keyword evidence="5" id="KW-0809">Transit peptide</keyword>
<reference evidence="8" key="2">
    <citation type="journal article" date="2007" name="PLoS Biol.">
        <title>Survey sequencing and comparative analysis of the elephant shark (Callorhinchus milii) genome.</title>
        <authorList>
            <person name="Venkatesh B."/>
            <person name="Kirkness E.F."/>
            <person name="Loh Y.H."/>
            <person name="Halpern A.L."/>
            <person name="Lee A.P."/>
            <person name="Johnson J."/>
            <person name="Dandona N."/>
            <person name="Viswanathan L.D."/>
            <person name="Tay A."/>
            <person name="Venter J.C."/>
            <person name="Strausberg R.L."/>
            <person name="Brenner S."/>
        </authorList>
    </citation>
    <scope>NUCLEOTIDE SEQUENCE [LARGE SCALE GENOMIC DNA]</scope>
</reference>
<accession>A0A4W3IWP4</accession>
<dbReference type="SUPFAM" id="SSF54637">
    <property type="entry name" value="Thioesterase/thiol ester dehydrase-isomerase"/>
    <property type="match status" value="2"/>
</dbReference>
<reference evidence="8" key="3">
    <citation type="journal article" date="2014" name="Nature">
        <title>Elephant shark genome provides unique insights into gnathostome evolution.</title>
        <authorList>
            <consortium name="International Elephant Shark Genome Sequencing Consortium"/>
            <person name="Venkatesh B."/>
            <person name="Lee A.P."/>
            <person name="Ravi V."/>
            <person name="Maurya A.K."/>
            <person name="Lian M.M."/>
            <person name="Swann J.B."/>
            <person name="Ohta Y."/>
            <person name="Flajnik M.F."/>
            <person name="Sutoh Y."/>
            <person name="Kasahara M."/>
            <person name="Hoon S."/>
            <person name="Gangu V."/>
            <person name="Roy S.W."/>
            <person name="Irimia M."/>
            <person name="Korzh V."/>
            <person name="Kondrychyn I."/>
            <person name="Lim Z.W."/>
            <person name="Tay B.H."/>
            <person name="Tohari S."/>
            <person name="Kong K.W."/>
            <person name="Ho S."/>
            <person name="Lorente-Galdos B."/>
            <person name="Quilez J."/>
            <person name="Marques-Bonet T."/>
            <person name="Raney B.J."/>
            <person name="Ingham P.W."/>
            <person name="Tay A."/>
            <person name="Hillier L.W."/>
            <person name="Minx P."/>
            <person name="Boehm T."/>
            <person name="Wilson R.K."/>
            <person name="Brenner S."/>
            <person name="Warren W.C."/>
        </authorList>
    </citation>
    <scope>NUCLEOTIDE SEQUENCE [LARGE SCALE GENOMIC DNA]</scope>
</reference>
<evidence type="ECO:0000256" key="2">
    <source>
        <dbReference type="ARBA" id="ARBA00022487"/>
    </source>
</evidence>
<keyword evidence="8" id="KW-1185">Reference proteome</keyword>
<dbReference type="GO" id="GO:0006637">
    <property type="term" value="P:acyl-CoA metabolic process"/>
    <property type="evidence" value="ECO:0007669"/>
    <property type="project" value="TreeGrafter"/>
</dbReference>
<gene>
    <name evidence="7" type="primary">LOC103189992</name>
</gene>
<dbReference type="PANTHER" id="PTHR12655:SF0">
    <property type="entry name" value="ACYL-COENZYME A THIOESTERASE 9, MITOCHONDRIAL"/>
    <property type="match status" value="1"/>
</dbReference>
<evidence type="ECO:0000313" key="7">
    <source>
        <dbReference type="Ensembl" id="ENSCMIP00000030618.1"/>
    </source>
</evidence>
<reference evidence="8" key="1">
    <citation type="journal article" date="2006" name="Science">
        <title>Ancient noncoding elements conserved in the human genome.</title>
        <authorList>
            <person name="Venkatesh B."/>
            <person name="Kirkness E.F."/>
            <person name="Loh Y.H."/>
            <person name="Halpern A.L."/>
            <person name="Lee A.P."/>
            <person name="Johnson J."/>
            <person name="Dandona N."/>
            <person name="Viswanathan L.D."/>
            <person name="Tay A."/>
            <person name="Venter J.C."/>
            <person name="Strausberg R.L."/>
            <person name="Brenner S."/>
        </authorList>
    </citation>
    <scope>NUCLEOTIDE SEQUENCE [LARGE SCALE GENOMIC DNA]</scope>
</reference>
<evidence type="ECO:0000313" key="8">
    <source>
        <dbReference type="Proteomes" id="UP000314986"/>
    </source>
</evidence>
<keyword evidence="3" id="KW-0677">Repeat</keyword>
<dbReference type="PANTHER" id="PTHR12655">
    <property type="entry name" value="ACYL-COA THIOESTERASE"/>
    <property type="match status" value="1"/>
</dbReference>
<dbReference type="Proteomes" id="UP000314986">
    <property type="component" value="Unassembled WGS sequence"/>
</dbReference>
<dbReference type="Gene3D" id="3.10.129.10">
    <property type="entry name" value="Hotdog Thioesterase"/>
    <property type="match status" value="2"/>
</dbReference>
<reference evidence="7" key="5">
    <citation type="submission" date="2025-09" db="UniProtKB">
        <authorList>
            <consortium name="Ensembl"/>
        </authorList>
    </citation>
    <scope>IDENTIFICATION</scope>
</reference>
<dbReference type="InterPro" id="IPR029069">
    <property type="entry name" value="HotDog_dom_sf"/>
</dbReference>
<evidence type="ECO:0000256" key="5">
    <source>
        <dbReference type="ARBA" id="ARBA00022946"/>
    </source>
</evidence>
<dbReference type="AlphaFoldDB" id="A0A4W3IWP4"/>
<dbReference type="GO" id="GO:0047617">
    <property type="term" value="F:fatty acyl-CoA hydrolase activity"/>
    <property type="evidence" value="ECO:0007669"/>
    <property type="project" value="TreeGrafter"/>
</dbReference>
<dbReference type="Ensembl" id="ENSCMIT00000031085.1">
    <property type="protein sequence ID" value="ENSCMIP00000030618.1"/>
    <property type="gene ID" value="ENSCMIG00000013161.1"/>
</dbReference>
<feature type="domain" description="HotDog ACOT-type" evidence="6">
    <location>
        <begin position="50"/>
        <end position="204"/>
    </location>
</feature>
<dbReference type="PROSITE" id="PS51770">
    <property type="entry name" value="HOTDOG_ACOT"/>
    <property type="match status" value="2"/>
</dbReference>
<comment type="similarity">
    <text evidence="1">Belongs to the acyl coenzyme A hydrolase family.</text>
</comment>
<evidence type="ECO:0000256" key="3">
    <source>
        <dbReference type="ARBA" id="ARBA00022737"/>
    </source>
</evidence>
<organism evidence="7 8">
    <name type="scientific">Callorhinchus milii</name>
    <name type="common">Ghost shark</name>
    <dbReference type="NCBI Taxonomy" id="7868"/>
    <lineage>
        <taxon>Eukaryota</taxon>
        <taxon>Metazoa</taxon>
        <taxon>Chordata</taxon>
        <taxon>Craniata</taxon>
        <taxon>Vertebrata</taxon>
        <taxon>Chondrichthyes</taxon>
        <taxon>Holocephali</taxon>
        <taxon>Chimaeriformes</taxon>
        <taxon>Callorhinchidae</taxon>
        <taxon>Callorhinchus</taxon>
    </lineage>
</organism>
<name>A0A4W3IWP4_CALMI</name>
<feature type="domain" description="HotDog ACOT-type" evidence="6">
    <location>
        <begin position="236"/>
        <end position="348"/>
    </location>
</feature>
<reference evidence="7" key="4">
    <citation type="submission" date="2025-08" db="UniProtKB">
        <authorList>
            <consortium name="Ensembl"/>
        </authorList>
    </citation>
    <scope>IDENTIFICATION</scope>
</reference>
<dbReference type="InterPro" id="IPR033120">
    <property type="entry name" value="HOTDOG_ACOT"/>
</dbReference>
<evidence type="ECO:0000256" key="4">
    <source>
        <dbReference type="ARBA" id="ARBA00022801"/>
    </source>
</evidence>
<sequence>MNDVRNGLQDIVGASKTWSENIQAIKDRTSLSSLLVSKQEDLPVKRMKDSYLEVFLPLGSQPSLREKYLNVHNFVRFGRILEDLDSFGVLISYNHMKSENGSRSPFSIVTALVDEIDLCQKHILPDCDLKFTGNVSWVGKTSMEVQMHFQSFMFFSIYRPAFVNPLKAETPEEEDILRKGKLNKLKRINISQQSLFKMAPNEEERKLIHELFLNTLDPRTVSFRSRVLSENSVWIAETKLKGLEICHPQERNIHNKIFGGFLMRKAFELGWANACIYGNSRPHVVAVDDIIFQKPVEIGSLLYLSSQVCYTQQNHIQVRVHSEVVNPYTKEHSTTNVFHFTFCSDKEVARVTPKTYGAQLFSACLPLCSQMHCKPTVIR</sequence>